<dbReference type="Gramene" id="AUR62016325-RA">
    <property type="protein sequence ID" value="AUR62016325-RA:cds"/>
    <property type="gene ID" value="AUR62016325"/>
</dbReference>
<dbReference type="InterPro" id="IPR036047">
    <property type="entry name" value="F-box-like_dom_sf"/>
</dbReference>
<reference evidence="2" key="2">
    <citation type="submission" date="2021-03" db="UniProtKB">
        <authorList>
            <consortium name="EnsemblPlants"/>
        </authorList>
    </citation>
    <scope>IDENTIFICATION</scope>
</reference>
<dbReference type="PANTHER" id="PTHR31293">
    <property type="entry name" value="RNI-LIKE SUPERFAMILY PROTEIN"/>
    <property type="match status" value="1"/>
</dbReference>
<dbReference type="InterPro" id="IPR055294">
    <property type="entry name" value="FBL60-like"/>
</dbReference>
<feature type="domain" description="F-box" evidence="1">
    <location>
        <begin position="26"/>
        <end position="62"/>
    </location>
</feature>
<dbReference type="CDD" id="cd22160">
    <property type="entry name" value="F-box_AtFBL13-like"/>
    <property type="match status" value="1"/>
</dbReference>
<dbReference type="InterPro" id="IPR053781">
    <property type="entry name" value="F-box_AtFBL13-like"/>
</dbReference>
<dbReference type="Pfam" id="PF00646">
    <property type="entry name" value="F-box"/>
    <property type="match status" value="1"/>
</dbReference>
<dbReference type="PANTHER" id="PTHR31293:SF12">
    <property type="entry name" value="RNI-LIKE SUPERFAMILY PROTEIN"/>
    <property type="match status" value="1"/>
</dbReference>
<evidence type="ECO:0000313" key="3">
    <source>
        <dbReference type="Proteomes" id="UP000596660"/>
    </source>
</evidence>
<dbReference type="InterPro" id="IPR001810">
    <property type="entry name" value="F-box_dom"/>
</dbReference>
<sequence>NHQIDSIQGSKASNVNLAYSALTLVNARLTNLPDELLIQIISLLPTKDAAAISVLSKSLRHVFPLITSLDFDVSPVSLCLKHPYATECYPTLVSFVDNVLQSRYLTKFRLQVSNGDFARVFYNG</sequence>
<dbReference type="PROSITE" id="PS50181">
    <property type="entry name" value="FBOX"/>
    <property type="match status" value="1"/>
</dbReference>
<accession>A0A803LMZ6</accession>
<dbReference type="SUPFAM" id="SSF81383">
    <property type="entry name" value="F-box domain"/>
    <property type="match status" value="1"/>
</dbReference>
<keyword evidence="3" id="KW-1185">Reference proteome</keyword>
<proteinExistence type="predicted"/>
<evidence type="ECO:0000313" key="2">
    <source>
        <dbReference type="EnsemblPlants" id="AUR62016325-RA:cds"/>
    </source>
</evidence>
<reference evidence="2" key="1">
    <citation type="journal article" date="2017" name="Nature">
        <title>The genome of Chenopodium quinoa.</title>
        <authorList>
            <person name="Jarvis D.E."/>
            <person name="Ho Y.S."/>
            <person name="Lightfoot D.J."/>
            <person name="Schmoeckel S.M."/>
            <person name="Li B."/>
            <person name="Borm T.J.A."/>
            <person name="Ohyanagi H."/>
            <person name="Mineta K."/>
            <person name="Michell C.T."/>
            <person name="Saber N."/>
            <person name="Kharbatia N.M."/>
            <person name="Rupper R.R."/>
            <person name="Sharp A.R."/>
            <person name="Dally N."/>
            <person name="Boughton B.A."/>
            <person name="Woo Y.H."/>
            <person name="Gao G."/>
            <person name="Schijlen E.G.W.M."/>
            <person name="Guo X."/>
            <person name="Momin A.A."/>
            <person name="Negrao S."/>
            <person name="Al-Babili S."/>
            <person name="Gehring C."/>
            <person name="Roessner U."/>
            <person name="Jung C."/>
            <person name="Murphy K."/>
            <person name="Arold S.T."/>
            <person name="Gojobori T."/>
            <person name="van der Linden C.G."/>
            <person name="van Loo E.N."/>
            <person name="Jellen E.N."/>
            <person name="Maughan P.J."/>
            <person name="Tester M."/>
        </authorList>
    </citation>
    <scope>NUCLEOTIDE SEQUENCE [LARGE SCALE GENOMIC DNA]</scope>
    <source>
        <strain evidence="2">cv. PI 614886</strain>
    </source>
</reference>
<name>A0A803LMZ6_CHEQI</name>
<dbReference type="Proteomes" id="UP000596660">
    <property type="component" value="Unplaced"/>
</dbReference>
<dbReference type="AlphaFoldDB" id="A0A803LMZ6"/>
<evidence type="ECO:0000259" key="1">
    <source>
        <dbReference type="PROSITE" id="PS50181"/>
    </source>
</evidence>
<protein>
    <recommendedName>
        <fullName evidence="1">F-box domain-containing protein</fullName>
    </recommendedName>
</protein>
<dbReference type="EnsemblPlants" id="AUR62016325-RA">
    <property type="protein sequence ID" value="AUR62016325-RA:cds"/>
    <property type="gene ID" value="AUR62016325"/>
</dbReference>
<organism evidence="2 3">
    <name type="scientific">Chenopodium quinoa</name>
    <name type="common">Quinoa</name>
    <dbReference type="NCBI Taxonomy" id="63459"/>
    <lineage>
        <taxon>Eukaryota</taxon>
        <taxon>Viridiplantae</taxon>
        <taxon>Streptophyta</taxon>
        <taxon>Embryophyta</taxon>
        <taxon>Tracheophyta</taxon>
        <taxon>Spermatophyta</taxon>
        <taxon>Magnoliopsida</taxon>
        <taxon>eudicotyledons</taxon>
        <taxon>Gunneridae</taxon>
        <taxon>Pentapetalae</taxon>
        <taxon>Caryophyllales</taxon>
        <taxon>Chenopodiaceae</taxon>
        <taxon>Chenopodioideae</taxon>
        <taxon>Atripliceae</taxon>
        <taxon>Chenopodium</taxon>
    </lineage>
</organism>